<organism evidence="1 2">
    <name type="scientific">Salmonella enterica subsp. arizonae</name>
    <dbReference type="NCBI Taxonomy" id="59203"/>
    <lineage>
        <taxon>Bacteria</taxon>
        <taxon>Pseudomonadati</taxon>
        <taxon>Pseudomonadota</taxon>
        <taxon>Gammaproteobacteria</taxon>
        <taxon>Enterobacterales</taxon>
        <taxon>Enterobacteriaceae</taxon>
        <taxon>Salmonella</taxon>
    </lineage>
</organism>
<name>A0A379TGH1_SALER</name>
<protein>
    <submittedName>
        <fullName evidence="1">Cytoplasmic protein USSDB7A</fullName>
    </submittedName>
</protein>
<dbReference type="EMBL" id="UGXG01000002">
    <property type="protein sequence ID" value="SUG49747.1"/>
    <property type="molecule type" value="Genomic_DNA"/>
</dbReference>
<reference evidence="1 2" key="1">
    <citation type="submission" date="2018-06" db="EMBL/GenBank/DDBJ databases">
        <authorList>
            <consortium name="Pathogen Informatics"/>
            <person name="Doyle S."/>
        </authorList>
    </citation>
    <scope>NUCLEOTIDE SEQUENCE [LARGE SCALE GENOMIC DNA]</scope>
    <source>
        <strain evidence="1 2">NCTC8297</strain>
    </source>
</reference>
<evidence type="ECO:0000313" key="2">
    <source>
        <dbReference type="Proteomes" id="UP000254741"/>
    </source>
</evidence>
<proteinExistence type="predicted"/>
<dbReference type="AlphaFoldDB" id="A0A379TGH1"/>
<accession>A0A379TGH1</accession>
<evidence type="ECO:0000313" key="1">
    <source>
        <dbReference type="EMBL" id="SUG49747.1"/>
    </source>
</evidence>
<gene>
    <name evidence="1" type="ORF">NCTC8297_05096</name>
</gene>
<dbReference type="Proteomes" id="UP000254741">
    <property type="component" value="Unassembled WGS sequence"/>
</dbReference>
<sequence>MDAIYLKLDGIEGESLTKGFEKTNKTYCLQPQPGEVGIRRSERNIYWWIDADEAYRSCDARAL</sequence>